<proteinExistence type="predicted"/>
<evidence type="ECO:0000256" key="1">
    <source>
        <dbReference type="PIRSR" id="PIRSR039004-1"/>
    </source>
</evidence>
<protein>
    <submittedName>
        <fullName evidence="5">Dihydroorotase</fullName>
    </submittedName>
</protein>
<feature type="site" description="Transition state stabilizer" evidence="3">
    <location>
        <position position="161"/>
    </location>
</feature>
<feature type="binding site" evidence="1">
    <location>
        <position position="66"/>
    </location>
    <ligand>
        <name>Zn(2+)</name>
        <dbReference type="ChEBI" id="CHEBI:29105"/>
        <label>1</label>
    </ligand>
</feature>
<dbReference type="InterPro" id="IPR032466">
    <property type="entry name" value="Metal_Hydrolase"/>
</dbReference>
<evidence type="ECO:0000313" key="5">
    <source>
        <dbReference type="EMBL" id="SIS64084.1"/>
    </source>
</evidence>
<feature type="domain" description="Amidohydrolase-related" evidence="4">
    <location>
        <begin position="55"/>
        <end position="356"/>
    </location>
</feature>
<feature type="binding site" description="via carbamate group" evidence="1">
    <location>
        <position position="159"/>
    </location>
    <ligand>
        <name>Zn(2+)</name>
        <dbReference type="ChEBI" id="CHEBI:29105"/>
        <label>1</label>
    </ligand>
</feature>
<feature type="binding site" evidence="1">
    <location>
        <position position="64"/>
    </location>
    <ligand>
        <name>Zn(2+)</name>
        <dbReference type="ChEBI" id="CHEBI:29105"/>
        <label>1</label>
    </ligand>
</feature>
<keyword evidence="1" id="KW-0862">Zinc</keyword>
<dbReference type="RefSeq" id="WP_076524151.1">
    <property type="nucleotide sequence ID" value="NZ_CP048103.1"/>
</dbReference>
<gene>
    <name evidence="5" type="ORF">SAMN05421790_103224</name>
</gene>
<sequence length="376" mass="40649">MMDLLIQNGTVVDPSQQIQGVRDIGVNRGKIVGLFEPGMIPAASARERIDASGCLVTPGLIDLHVHVFEHRTPLGVHADLIGVAQGVTTVVDAGSTGSRDFPSFLTEVVQVNQTQVLLWINIASQGLCDGLSELADLSQLKPEETEELIGQYPLIRGIKARISSSVVKESGLKPLLIAKELARKVKLPLMVHIGNAPPPLGEILDLLDGGDVVTHAFHGKPGGIFDGNGELIPEANRALKRGVLFDVGHGSSSFSFRTMKRAKKLQIPPHTISTDLYRQNMDGPVVSLVTTMNKFLALGFSLEEVVKASTWMPAEVLGLADEIGTLKEQTIADLSILKMISHPTPLFDSENEELVGNPQLHALYTIKSGKVWKHDR</sequence>
<dbReference type="GO" id="GO:0016810">
    <property type="term" value="F:hydrolase activity, acting on carbon-nitrogen (but not peptide) bonds"/>
    <property type="evidence" value="ECO:0007669"/>
    <property type="project" value="InterPro"/>
</dbReference>
<accession>A0A1N7KR88</accession>
<dbReference type="PANTHER" id="PTHR42717">
    <property type="entry name" value="DIHYDROOROTASE-RELATED"/>
    <property type="match status" value="1"/>
</dbReference>
<evidence type="ECO:0000256" key="3">
    <source>
        <dbReference type="PIRSR" id="PIRSR039004-3"/>
    </source>
</evidence>
<evidence type="ECO:0000259" key="4">
    <source>
        <dbReference type="Pfam" id="PF01979"/>
    </source>
</evidence>
<dbReference type="SUPFAM" id="SSF51338">
    <property type="entry name" value="Composite domain of metallo-dependent hydrolases"/>
    <property type="match status" value="1"/>
</dbReference>
<dbReference type="Proteomes" id="UP000186795">
    <property type="component" value="Unassembled WGS sequence"/>
</dbReference>
<dbReference type="InterPro" id="IPR020043">
    <property type="entry name" value="Deacetylase_Atu3266-like"/>
</dbReference>
<reference evidence="6" key="1">
    <citation type="submission" date="2017-01" db="EMBL/GenBank/DDBJ databases">
        <authorList>
            <person name="Varghese N."/>
            <person name="Submissions S."/>
        </authorList>
    </citation>
    <scope>NUCLEOTIDE SEQUENCE [LARGE SCALE GENOMIC DNA]</scope>
    <source>
        <strain evidence="6">DSM 45196</strain>
    </source>
</reference>
<keyword evidence="6" id="KW-1185">Reference proteome</keyword>
<feature type="binding site" evidence="1">
    <location>
        <position position="215"/>
    </location>
    <ligand>
        <name>Zn(2+)</name>
        <dbReference type="ChEBI" id="CHEBI:29105"/>
        <label>2</label>
    </ligand>
</feature>
<feature type="binding site" evidence="1">
    <location>
        <position position="192"/>
    </location>
    <ligand>
        <name>Zn(2+)</name>
        <dbReference type="ChEBI" id="CHEBI:29105"/>
        <label>2</label>
    </ligand>
</feature>
<dbReference type="InterPro" id="IPR006680">
    <property type="entry name" value="Amidohydro-rel"/>
</dbReference>
<dbReference type="AlphaFoldDB" id="A0A1N7KR88"/>
<organism evidence="5 6">
    <name type="scientific">Kroppenstedtia eburnea</name>
    <dbReference type="NCBI Taxonomy" id="714067"/>
    <lineage>
        <taxon>Bacteria</taxon>
        <taxon>Bacillati</taxon>
        <taxon>Bacillota</taxon>
        <taxon>Bacilli</taxon>
        <taxon>Bacillales</taxon>
        <taxon>Thermoactinomycetaceae</taxon>
        <taxon>Kroppenstedtia</taxon>
    </lineage>
</organism>
<dbReference type="PANTHER" id="PTHR42717:SF1">
    <property type="entry name" value="IMIDAZOLONEPROPIONASE AND RELATED AMIDOHYDROLASES"/>
    <property type="match status" value="1"/>
</dbReference>
<evidence type="ECO:0000313" key="6">
    <source>
        <dbReference type="Proteomes" id="UP000186795"/>
    </source>
</evidence>
<feature type="binding site" evidence="1">
    <location>
        <position position="275"/>
    </location>
    <ligand>
        <name>Zn(2+)</name>
        <dbReference type="ChEBI" id="CHEBI:29105"/>
        <label>1</label>
    </ligand>
</feature>
<name>A0A1N7KR88_9BACL</name>
<keyword evidence="1" id="KW-0479">Metal-binding</keyword>
<dbReference type="NCBIfam" id="NF006689">
    <property type="entry name" value="PRK09237.1"/>
    <property type="match status" value="1"/>
</dbReference>
<dbReference type="Pfam" id="PF01979">
    <property type="entry name" value="Amidohydro_1"/>
    <property type="match status" value="1"/>
</dbReference>
<dbReference type="Gene3D" id="2.30.40.10">
    <property type="entry name" value="Urease, subunit C, domain 1"/>
    <property type="match status" value="1"/>
</dbReference>
<dbReference type="PIRSF" id="PIRSF039004">
    <property type="entry name" value="ADE_EF_0837"/>
    <property type="match status" value="1"/>
</dbReference>
<dbReference type="GO" id="GO:0046872">
    <property type="term" value="F:metal ion binding"/>
    <property type="evidence" value="ECO:0007669"/>
    <property type="project" value="UniProtKB-KW"/>
</dbReference>
<evidence type="ECO:0000256" key="2">
    <source>
        <dbReference type="PIRSR" id="PIRSR039004-2"/>
    </source>
</evidence>
<dbReference type="GO" id="GO:0019213">
    <property type="term" value="F:deacetylase activity"/>
    <property type="evidence" value="ECO:0007669"/>
    <property type="project" value="InterPro"/>
</dbReference>
<dbReference type="InterPro" id="IPR011059">
    <property type="entry name" value="Metal-dep_hydrolase_composite"/>
</dbReference>
<dbReference type="SUPFAM" id="SSF51556">
    <property type="entry name" value="Metallo-dependent hydrolases"/>
    <property type="match status" value="1"/>
</dbReference>
<dbReference type="EMBL" id="FTOD01000003">
    <property type="protein sequence ID" value="SIS64084.1"/>
    <property type="molecule type" value="Genomic_DNA"/>
</dbReference>
<feature type="modified residue" description="N6-carboxylysine" evidence="2">
    <location>
        <position position="159"/>
    </location>
</feature>
<feature type="binding site" description="via carbamate group" evidence="1">
    <location>
        <position position="159"/>
    </location>
    <ligand>
        <name>Zn(2+)</name>
        <dbReference type="ChEBI" id="CHEBI:29105"/>
        <label>2</label>
    </ligand>
</feature>
<dbReference type="OrthoDB" id="9796020at2"/>
<dbReference type="Gene3D" id="3.20.20.140">
    <property type="entry name" value="Metal-dependent hydrolases"/>
    <property type="match status" value="1"/>
</dbReference>